<name>A0ABS0SCG9_9HYPH</name>
<dbReference type="InterPro" id="IPR018060">
    <property type="entry name" value="HTH_AraC"/>
</dbReference>
<protein>
    <submittedName>
        <fullName evidence="5">GlxA family transcriptional regulator</fullName>
    </submittedName>
</protein>
<dbReference type="SUPFAM" id="SSF52317">
    <property type="entry name" value="Class I glutamine amidotransferase-like"/>
    <property type="match status" value="1"/>
</dbReference>
<keyword evidence="1" id="KW-0805">Transcription regulation</keyword>
<dbReference type="InterPro" id="IPR002818">
    <property type="entry name" value="DJ-1/PfpI"/>
</dbReference>
<evidence type="ECO:0000256" key="2">
    <source>
        <dbReference type="ARBA" id="ARBA00023125"/>
    </source>
</evidence>
<reference evidence="5 6" key="1">
    <citation type="submission" date="2020-10" db="EMBL/GenBank/DDBJ databases">
        <title>Aquamicrobium zhengzhouensis sp. nov., a exopolysaccharide producing bacterium isolated from farmland soil.</title>
        <authorList>
            <person name="Wang X."/>
        </authorList>
    </citation>
    <scope>NUCLEOTIDE SEQUENCE [LARGE SCALE GENOMIC DNA]</scope>
    <source>
        <strain evidence="6">cd-1</strain>
    </source>
</reference>
<dbReference type="Gene3D" id="3.40.50.880">
    <property type="match status" value="1"/>
</dbReference>
<dbReference type="PROSITE" id="PS01124">
    <property type="entry name" value="HTH_ARAC_FAMILY_2"/>
    <property type="match status" value="1"/>
</dbReference>
<dbReference type="PANTHER" id="PTHR43130:SF3">
    <property type="entry name" value="HTH-TYPE TRANSCRIPTIONAL REGULATOR RV1931C"/>
    <property type="match status" value="1"/>
</dbReference>
<dbReference type="RefSeq" id="WP_198476403.1">
    <property type="nucleotide sequence ID" value="NZ_JADGMQ010000005.1"/>
</dbReference>
<organism evidence="5 6">
    <name type="scientific">Aquamicrobium zhengzhouense</name>
    <dbReference type="NCBI Taxonomy" id="2781738"/>
    <lineage>
        <taxon>Bacteria</taxon>
        <taxon>Pseudomonadati</taxon>
        <taxon>Pseudomonadota</taxon>
        <taxon>Alphaproteobacteria</taxon>
        <taxon>Hyphomicrobiales</taxon>
        <taxon>Phyllobacteriaceae</taxon>
        <taxon>Aquamicrobium</taxon>
    </lineage>
</organism>
<gene>
    <name evidence="5" type="ORF">IOD40_10030</name>
</gene>
<dbReference type="PROSITE" id="PS00041">
    <property type="entry name" value="HTH_ARAC_FAMILY_1"/>
    <property type="match status" value="1"/>
</dbReference>
<dbReference type="InterPro" id="IPR052158">
    <property type="entry name" value="INH-QAR"/>
</dbReference>
<comment type="caution">
    <text evidence="5">The sequence shown here is derived from an EMBL/GenBank/DDBJ whole genome shotgun (WGS) entry which is preliminary data.</text>
</comment>
<sequence>MDRLEKTRRLFVFYLVPDFTMLAFTSAVEVLRLANETLGEDVYEWRLASADGGKVRSSCGLSLDVDGSVAAERAALSSMQRPFMALVCAGHHVEEHTDRLLDAWLRECRQRGVAVAGLCTGAHILARAGLLANRRCTIHWENFPGFTEQFRSSQVSLRLFDADGGVHTCAGGTAAFDMMSEIVKADYGDAVVAGICERGLVDRVRCATERQRLPFAKRVGDIHPAVKELIEKMENNLSDPIQIDRLATSSRLSRRQIERLFRAEMGCSPARYYVKLRLERARLLLLQTSIPVVEVAIASGFLSASHFSRCYRETFNCSPQETRNMRMETVPGWLEEAPARKVPASRMPNLLVNAA</sequence>
<dbReference type="Gene3D" id="1.10.10.60">
    <property type="entry name" value="Homeodomain-like"/>
    <property type="match status" value="1"/>
</dbReference>
<dbReference type="Proteomes" id="UP000601789">
    <property type="component" value="Unassembled WGS sequence"/>
</dbReference>
<evidence type="ECO:0000313" key="5">
    <source>
        <dbReference type="EMBL" id="MBI1621000.1"/>
    </source>
</evidence>
<dbReference type="InterPro" id="IPR009057">
    <property type="entry name" value="Homeodomain-like_sf"/>
</dbReference>
<keyword evidence="6" id="KW-1185">Reference proteome</keyword>
<proteinExistence type="predicted"/>
<dbReference type="PANTHER" id="PTHR43130">
    <property type="entry name" value="ARAC-FAMILY TRANSCRIPTIONAL REGULATOR"/>
    <property type="match status" value="1"/>
</dbReference>
<feature type="domain" description="HTH araC/xylS-type" evidence="4">
    <location>
        <begin position="227"/>
        <end position="325"/>
    </location>
</feature>
<dbReference type="Pfam" id="PF12833">
    <property type="entry name" value="HTH_18"/>
    <property type="match status" value="1"/>
</dbReference>
<evidence type="ECO:0000256" key="1">
    <source>
        <dbReference type="ARBA" id="ARBA00023015"/>
    </source>
</evidence>
<evidence type="ECO:0000259" key="4">
    <source>
        <dbReference type="PROSITE" id="PS01124"/>
    </source>
</evidence>
<dbReference type="InterPro" id="IPR018062">
    <property type="entry name" value="HTH_AraC-typ_CS"/>
</dbReference>
<dbReference type="SMART" id="SM00342">
    <property type="entry name" value="HTH_ARAC"/>
    <property type="match status" value="1"/>
</dbReference>
<dbReference type="SUPFAM" id="SSF46689">
    <property type="entry name" value="Homeodomain-like"/>
    <property type="match status" value="2"/>
</dbReference>
<evidence type="ECO:0000313" key="6">
    <source>
        <dbReference type="Proteomes" id="UP000601789"/>
    </source>
</evidence>
<dbReference type="EMBL" id="JADGMQ010000005">
    <property type="protein sequence ID" value="MBI1621000.1"/>
    <property type="molecule type" value="Genomic_DNA"/>
</dbReference>
<dbReference type="InterPro" id="IPR029062">
    <property type="entry name" value="Class_I_gatase-like"/>
</dbReference>
<keyword evidence="3" id="KW-0804">Transcription</keyword>
<keyword evidence="2" id="KW-0238">DNA-binding</keyword>
<dbReference type="CDD" id="cd03136">
    <property type="entry name" value="GATase1_AraC_ArgR_like"/>
    <property type="match status" value="1"/>
</dbReference>
<dbReference type="Pfam" id="PF01965">
    <property type="entry name" value="DJ-1_PfpI"/>
    <property type="match status" value="1"/>
</dbReference>
<evidence type="ECO:0000256" key="3">
    <source>
        <dbReference type="ARBA" id="ARBA00023163"/>
    </source>
</evidence>
<accession>A0ABS0SCG9</accession>